<feature type="domain" description="Disease resistance protein winged helix" evidence="5">
    <location>
        <begin position="238"/>
        <end position="311"/>
    </location>
</feature>
<dbReference type="Gene3D" id="1.10.8.430">
    <property type="entry name" value="Helical domain of apoptotic protease-activating factors"/>
    <property type="match status" value="1"/>
</dbReference>
<dbReference type="InterPro" id="IPR056789">
    <property type="entry name" value="LRR_R13L1-DRL21"/>
</dbReference>
<protein>
    <submittedName>
        <fullName evidence="8">Disease resistance protein RGA3 isoform X2</fullName>
    </submittedName>
</protein>
<accession>A0A9R0INT1</accession>
<dbReference type="InterPro" id="IPR032675">
    <property type="entry name" value="LRR_dom_sf"/>
</dbReference>
<evidence type="ECO:0000313" key="8">
    <source>
        <dbReference type="RefSeq" id="XP_021852808.2"/>
    </source>
</evidence>
<reference evidence="7" key="1">
    <citation type="journal article" date="2021" name="Nat. Commun.">
        <title>Genomic analyses provide insights into spinach domestication and the genetic basis of agronomic traits.</title>
        <authorList>
            <person name="Cai X."/>
            <person name="Sun X."/>
            <person name="Xu C."/>
            <person name="Sun H."/>
            <person name="Wang X."/>
            <person name="Ge C."/>
            <person name="Zhang Z."/>
            <person name="Wang Q."/>
            <person name="Fei Z."/>
            <person name="Jiao C."/>
            <person name="Wang Q."/>
        </authorList>
    </citation>
    <scope>NUCLEOTIDE SEQUENCE [LARGE SCALE GENOMIC DNA]</scope>
    <source>
        <strain evidence="7">cv. Varoflay</strain>
    </source>
</reference>
<feature type="domain" description="R13L1/DRL21-like LRR repeat region" evidence="6">
    <location>
        <begin position="412"/>
        <end position="488"/>
    </location>
</feature>
<dbReference type="RefSeq" id="XP_021852808.2">
    <property type="nucleotide sequence ID" value="XM_021997116.2"/>
</dbReference>
<evidence type="ECO:0000259" key="6">
    <source>
        <dbReference type="Pfam" id="PF25019"/>
    </source>
</evidence>
<dbReference type="Pfam" id="PF25019">
    <property type="entry name" value="LRR_R13L1-DRL21"/>
    <property type="match status" value="1"/>
</dbReference>
<dbReference type="Gene3D" id="1.10.10.10">
    <property type="entry name" value="Winged helix-like DNA-binding domain superfamily/Winged helix DNA-binding domain"/>
    <property type="match status" value="1"/>
</dbReference>
<evidence type="ECO:0000259" key="5">
    <source>
        <dbReference type="Pfam" id="PF23559"/>
    </source>
</evidence>
<dbReference type="PANTHER" id="PTHR36766">
    <property type="entry name" value="PLANT BROAD-SPECTRUM MILDEW RESISTANCE PROTEIN RPW8"/>
    <property type="match status" value="1"/>
</dbReference>
<dbReference type="Pfam" id="PF23559">
    <property type="entry name" value="WHD_DRP"/>
    <property type="match status" value="1"/>
</dbReference>
<evidence type="ECO:0000256" key="1">
    <source>
        <dbReference type="ARBA" id="ARBA00022614"/>
    </source>
</evidence>
<organism evidence="7 8">
    <name type="scientific">Spinacia oleracea</name>
    <name type="common">Spinach</name>
    <dbReference type="NCBI Taxonomy" id="3562"/>
    <lineage>
        <taxon>Eukaryota</taxon>
        <taxon>Viridiplantae</taxon>
        <taxon>Streptophyta</taxon>
        <taxon>Embryophyta</taxon>
        <taxon>Tracheophyta</taxon>
        <taxon>Spermatophyta</taxon>
        <taxon>Magnoliopsida</taxon>
        <taxon>eudicotyledons</taxon>
        <taxon>Gunneridae</taxon>
        <taxon>Pentapetalae</taxon>
        <taxon>Caryophyllales</taxon>
        <taxon>Chenopodiaceae</taxon>
        <taxon>Chenopodioideae</taxon>
        <taxon>Anserineae</taxon>
        <taxon>Spinacia</taxon>
    </lineage>
</organism>
<dbReference type="AlphaFoldDB" id="A0A9R0INT1"/>
<dbReference type="PANTHER" id="PTHR36766:SF35">
    <property type="entry name" value="DISEASE RESISTANCE PROTEIN RGA3"/>
    <property type="match status" value="1"/>
</dbReference>
<dbReference type="PRINTS" id="PR00364">
    <property type="entry name" value="DISEASERSIST"/>
</dbReference>
<keyword evidence="1" id="KW-0433">Leucine-rich repeat</keyword>
<dbReference type="InterPro" id="IPR036388">
    <property type="entry name" value="WH-like_DNA-bd_sf"/>
</dbReference>
<proteinExistence type="predicted"/>
<dbReference type="GO" id="GO:0043531">
    <property type="term" value="F:ADP binding"/>
    <property type="evidence" value="ECO:0007669"/>
    <property type="project" value="InterPro"/>
</dbReference>
<dbReference type="InterPro" id="IPR002182">
    <property type="entry name" value="NB-ARC"/>
</dbReference>
<dbReference type="SUPFAM" id="SSF52058">
    <property type="entry name" value="L domain-like"/>
    <property type="match status" value="1"/>
</dbReference>
<sequence>MLHVIPIVGIGGQGKTTLAQLIYNDPQVEKYFELRLWVCVSEVFDIKLITEKILKSATNAETPNVEMEQLQGQLRREVADKTYLLVLDDVWNENREEWLKLRALLKIGRKGSKILVTTRSREVAKIMATVSVCELQGLSEEKSWNLFQKMAFEPGQTQQKLHLMEVGKEIVKKCANVPLAIRTVGSLLYGKDDSKWLSFKNRSLANLSDSENGVIDILKLSYQHLQSPLKNCFAYCSLFPKDYEFDKEILINLWMAEGFIVPKNHEGQSLEELAECYFLILMQRCFFQDIKRDEWGNISSCKMHDLMHDLAQQVAGINCKVIAKFEESSSNKGIHHLSFAYRLTSVWKTPSWMLNLKRLRTFLLPEQMRDGSPFSKMICQEILSTFGCLRVLDLHNLGVRNLPSSIGASLDVSGSNHDEALLEGLKPYSNLKQLEIHFYRGQKLPSWAMMGNLCINLPNLVKIDLLRCNWCQQVPSFGQLPSLKSLSLIYLKSVEYMEMDCSVYDLPSLKEPPSTEIPFFPSLQELTLEGMHNLKGWWKEAIVNNDTQDAANIPMKQQRLLSMSFPNVSKLFIQGCLKLISLPLCPNVEELELVHAFETMSVSKMAAASSSNSSSKLKSLTISNVEDLKCLSRECLHQLSSLDVRSGELVNTEEIGKEVFKSISSSLRSLTFSHCDRLRFFGQGLEHLTAIKSLELTIVNSLIYRQMNSCHGKT</sequence>
<keyword evidence="2" id="KW-0677">Repeat</keyword>
<evidence type="ECO:0000259" key="4">
    <source>
        <dbReference type="Pfam" id="PF00931"/>
    </source>
</evidence>
<dbReference type="SUPFAM" id="SSF52540">
    <property type="entry name" value="P-loop containing nucleoside triphosphate hydrolases"/>
    <property type="match status" value="1"/>
</dbReference>
<dbReference type="GO" id="GO:0006952">
    <property type="term" value="P:defense response"/>
    <property type="evidence" value="ECO:0007669"/>
    <property type="project" value="UniProtKB-KW"/>
</dbReference>
<dbReference type="Proteomes" id="UP000813463">
    <property type="component" value="Chromosome 6"/>
</dbReference>
<gene>
    <name evidence="8" type="primary">LOC110792283</name>
</gene>
<evidence type="ECO:0000256" key="2">
    <source>
        <dbReference type="ARBA" id="ARBA00022737"/>
    </source>
</evidence>
<dbReference type="InterPro" id="IPR058922">
    <property type="entry name" value="WHD_DRP"/>
</dbReference>
<dbReference type="Gene3D" id="3.40.50.300">
    <property type="entry name" value="P-loop containing nucleotide triphosphate hydrolases"/>
    <property type="match status" value="1"/>
</dbReference>
<name>A0A9R0INT1_SPIOL</name>
<dbReference type="Pfam" id="PF00931">
    <property type="entry name" value="NB-ARC"/>
    <property type="match status" value="1"/>
</dbReference>
<keyword evidence="7" id="KW-1185">Reference proteome</keyword>
<keyword evidence="3" id="KW-0611">Plant defense</keyword>
<dbReference type="GO" id="GO:0005524">
    <property type="term" value="F:ATP binding"/>
    <property type="evidence" value="ECO:0007669"/>
    <property type="project" value="UniProtKB-KW"/>
</dbReference>
<dbReference type="Gene3D" id="3.80.10.10">
    <property type="entry name" value="Ribonuclease Inhibitor"/>
    <property type="match status" value="2"/>
</dbReference>
<feature type="domain" description="NB-ARC" evidence="4">
    <location>
        <begin position="3"/>
        <end position="153"/>
    </location>
</feature>
<reference evidence="8" key="2">
    <citation type="submission" date="2025-08" db="UniProtKB">
        <authorList>
            <consortium name="RefSeq"/>
        </authorList>
    </citation>
    <scope>IDENTIFICATION</scope>
    <source>
        <tissue evidence="8">Leaf</tissue>
    </source>
</reference>
<evidence type="ECO:0000313" key="7">
    <source>
        <dbReference type="Proteomes" id="UP000813463"/>
    </source>
</evidence>
<dbReference type="InterPro" id="IPR042197">
    <property type="entry name" value="Apaf_helical"/>
</dbReference>
<evidence type="ECO:0000256" key="3">
    <source>
        <dbReference type="ARBA" id="ARBA00022821"/>
    </source>
</evidence>
<dbReference type="InterPro" id="IPR027417">
    <property type="entry name" value="P-loop_NTPase"/>
</dbReference>
<dbReference type="GO" id="GO:0051707">
    <property type="term" value="P:response to other organism"/>
    <property type="evidence" value="ECO:0007669"/>
    <property type="project" value="UniProtKB-ARBA"/>
</dbReference>
<dbReference type="GeneID" id="110792283"/>